<proteinExistence type="predicted"/>
<dbReference type="AlphaFoldDB" id="A0A3M7PUB1"/>
<name>A0A3M7PUB1_BRAPC</name>
<dbReference type="Proteomes" id="UP000276133">
    <property type="component" value="Unassembled WGS sequence"/>
</dbReference>
<sequence length="62" mass="7067">MTSSEQIGLEVKQIRPKWWAKQARLGGRLFIEWLNVVVLIQITASGKVGPISHRYLPNHSVE</sequence>
<protein>
    <submittedName>
        <fullName evidence="1">Uncharacterized protein</fullName>
    </submittedName>
</protein>
<keyword evidence="2" id="KW-1185">Reference proteome</keyword>
<gene>
    <name evidence="1" type="ORF">BpHYR1_023212</name>
</gene>
<organism evidence="1 2">
    <name type="scientific">Brachionus plicatilis</name>
    <name type="common">Marine rotifer</name>
    <name type="synonym">Brachionus muelleri</name>
    <dbReference type="NCBI Taxonomy" id="10195"/>
    <lineage>
        <taxon>Eukaryota</taxon>
        <taxon>Metazoa</taxon>
        <taxon>Spiralia</taxon>
        <taxon>Gnathifera</taxon>
        <taxon>Rotifera</taxon>
        <taxon>Eurotatoria</taxon>
        <taxon>Monogononta</taxon>
        <taxon>Pseudotrocha</taxon>
        <taxon>Ploima</taxon>
        <taxon>Brachionidae</taxon>
        <taxon>Brachionus</taxon>
    </lineage>
</organism>
<accession>A0A3M7PUB1</accession>
<comment type="caution">
    <text evidence="1">The sequence shown here is derived from an EMBL/GenBank/DDBJ whole genome shotgun (WGS) entry which is preliminary data.</text>
</comment>
<evidence type="ECO:0000313" key="2">
    <source>
        <dbReference type="Proteomes" id="UP000276133"/>
    </source>
</evidence>
<evidence type="ECO:0000313" key="1">
    <source>
        <dbReference type="EMBL" id="RNA02554.1"/>
    </source>
</evidence>
<reference evidence="1 2" key="1">
    <citation type="journal article" date="2018" name="Sci. Rep.">
        <title>Genomic signatures of local adaptation to the degree of environmental predictability in rotifers.</title>
        <authorList>
            <person name="Franch-Gras L."/>
            <person name="Hahn C."/>
            <person name="Garcia-Roger E.M."/>
            <person name="Carmona M.J."/>
            <person name="Serra M."/>
            <person name="Gomez A."/>
        </authorList>
    </citation>
    <scope>NUCLEOTIDE SEQUENCE [LARGE SCALE GENOMIC DNA]</scope>
    <source>
        <strain evidence="1">HYR1</strain>
    </source>
</reference>
<dbReference type="EMBL" id="REGN01008843">
    <property type="protein sequence ID" value="RNA02554.1"/>
    <property type="molecule type" value="Genomic_DNA"/>
</dbReference>